<protein>
    <submittedName>
        <fullName evidence="1">Uncharacterized protein</fullName>
    </submittedName>
</protein>
<reference evidence="1 2" key="1">
    <citation type="submission" date="2021-06" db="EMBL/GenBank/DDBJ databases">
        <authorList>
            <person name="Palmer J.M."/>
        </authorList>
    </citation>
    <scope>NUCLEOTIDE SEQUENCE [LARGE SCALE GENOMIC DNA]</scope>
    <source>
        <strain evidence="1 2">AS_MEX2019</strain>
        <tissue evidence="1">Muscle</tissue>
    </source>
</reference>
<proteinExistence type="predicted"/>
<organism evidence="1 2">
    <name type="scientific">Ameca splendens</name>
    <dbReference type="NCBI Taxonomy" id="208324"/>
    <lineage>
        <taxon>Eukaryota</taxon>
        <taxon>Metazoa</taxon>
        <taxon>Chordata</taxon>
        <taxon>Craniata</taxon>
        <taxon>Vertebrata</taxon>
        <taxon>Euteleostomi</taxon>
        <taxon>Actinopterygii</taxon>
        <taxon>Neopterygii</taxon>
        <taxon>Teleostei</taxon>
        <taxon>Neoteleostei</taxon>
        <taxon>Acanthomorphata</taxon>
        <taxon>Ovalentaria</taxon>
        <taxon>Atherinomorphae</taxon>
        <taxon>Cyprinodontiformes</taxon>
        <taxon>Goodeidae</taxon>
        <taxon>Ameca</taxon>
    </lineage>
</organism>
<evidence type="ECO:0000313" key="2">
    <source>
        <dbReference type="Proteomes" id="UP001469553"/>
    </source>
</evidence>
<dbReference type="EMBL" id="JAHRIP010055357">
    <property type="protein sequence ID" value="MEQ2301763.1"/>
    <property type="molecule type" value="Genomic_DNA"/>
</dbReference>
<gene>
    <name evidence="1" type="ORF">AMECASPLE_039467</name>
</gene>
<keyword evidence="2" id="KW-1185">Reference proteome</keyword>
<dbReference type="Proteomes" id="UP001469553">
    <property type="component" value="Unassembled WGS sequence"/>
</dbReference>
<evidence type="ECO:0000313" key="1">
    <source>
        <dbReference type="EMBL" id="MEQ2301763.1"/>
    </source>
</evidence>
<comment type="caution">
    <text evidence="1">The sequence shown here is derived from an EMBL/GenBank/DDBJ whole genome shotgun (WGS) entry which is preliminary data.</text>
</comment>
<name>A0ABV0Z6B2_9TELE</name>
<accession>A0ABV0Z6B2</accession>
<sequence>MAPFSSNMITHQFTSMVFKDMNEWRLQARPFCPTIVQMLSWKNSSLDIPINTLLNLIDIFVKGDKAVVAAKGGLTPCESLCLNKNGMSLRSMCVQRQVNQFFC</sequence>